<evidence type="ECO:0000256" key="5">
    <source>
        <dbReference type="ARBA" id="ARBA00022645"/>
    </source>
</evidence>
<dbReference type="Gene3D" id="3.40.630.10">
    <property type="entry name" value="Zn peptidases"/>
    <property type="match status" value="1"/>
</dbReference>
<dbReference type="PROSITE" id="PS00132">
    <property type="entry name" value="CARBOXYPEPT_ZN_1"/>
    <property type="match status" value="1"/>
</dbReference>
<dbReference type="GO" id="GO:0006508">
    <property type="term" value="P:proteolysis"/>
    <property type="evidence" value="ECO:0007669"/>
    <property type="project" value="UniProtKB-KW"/>
</dbReference>
<evidence type="ECO:0000256" key="7">
    <source>
        <dbReference type="ARBA" id="ARBA00022723"/>
    </source>
</evidence>
<keyword evidence="12" id="KW-1015">Disulfide bond</keyword>
<comment type="function">
    <text evidence="13">Involved in the digestion of the blood meal.</text>
</comment>
<gene>
    <name evidence="17" type="ORF">MNOR_LOCUS3198</name>
</gene>
<keyword evidence="8 15" id="KW-0732">Signal</keyword>
<evidence type="ECO:0000256" key="9">
    <source>
        <dbReference type="ARBA" id="ARBA00022801"/>
    </source>
</evidence>
<dbReference type="Pfam" id="PF02244">
    <property type="entry name" value="Propep_M14"/>
    <property type="match status" value="1"/>
</dbReference>
<comment type="similarity">
    <text evidence="3 14">Belongs to the peptidase M14 family.</text>
</comment>
<keyword evidence="10" id="KW-0862">Zinc</keyword>
<dbReference type="GO" id="GO:0004181">
    <property type="term" value="F:metallocarboxypeptidase activity"/>
    <property type="evidence" value="ECO:0007669"/>
    <property type="project" value="InterPro"/>
</dbReference>
<name>A0AAV2PS55_MEGNR</name>
<comment type="subcellular location">
    <subcellularLocation>
        <location evidence="2">Secreted</location>
    </subcellularLocation>
</comment>
<dbReference type="PROSITE" id="PS52035">
    <property type="entry name" value="PEPTIDASE_M14"/>
    <property type="match status" value="1"/>
</dbReference>
<organism evidence="17 18">
    <name type="scientific">Meganyctiphanes norvegica</name>
    <name type="common">Northern krill</name>
    <name type="synonym">Thysanopoda norvegica</name>
    <dbReference type="NCBI Taxonomy" id="48144"/>
    <lineage>
        <taxon>Eukaryota</taxon>
        <taxon>Metazoa</taxon>
        <taxon>Ecdysozoa</taxon>
        <taxon>Arthropoda</taxon>
        <taxon>Crustacea</taxon>
        <taxon>Multicrustacea</taxon>
        <taxon>Malacostraca</taxon>
        <taxon>Eumalacostraca</taxon>
        <taxon>Eucarida</taxon>
        <taxon>Euphausiacea</taxon>
        <taxon>Euphausiidae</taxon>
        <taxon>Meganyctiphanes</taxon>
    </lineage>
</organism>
<dbReference type="InterPro" id="IPR057246">
    <property type="entry name" value="CARBOXYPEPT_ZN_1"/>
</dbReference>
<dbReference type="PANTHER" id="PTHR11705:SF91">
    <property type="entry name" value="FI01817P-RELATED"/>
    <property type="match status" value="1"/>
</dbReference>
<feature type="signal peptide" evidence="15">
    <location>
        <begin position="1"/>
        <end position="26"/>
    </location>
</feature>
<dbReference type="InterPro" id="IPR003146">
    <property type="entry name" value="M14A_act_pep"/>
</dbReference>
<dbReference type="PRINTS" id="PR00765">
    <property type="entry name" value="CRBOXYPTASEA"/>
</dbReference>
<evidence type="ECO:0000313" key="17">
    <source>
        <dbReference type="EMBL" id="CAL4063235.1"/>
    </source>
</evidence>
<dbReference type="SUPFAM" id="SSF53187">
    <property type="entry name" value="Zn-dependent exopeptidases"/>
    <property type="match status" value="1"/>
</dbReference>
<comment type="caution">
    <text evidence="17">The sequence shown here is derived from an EMBL/GenBank/DDBJ whole genome shotgun (WGS) entry which is preliminary data.</text>
</comment>
<keyword evidence="5" id="KW-0121">Carboxypeptidase</keyword>
<evidence type="ECO:0000256" key="14">
    <source>
        <dbReference type="PROSITE-ProRule" id="PRU01379"/>
    </source>
</evidence>
<dbReference type="GO" id="GO:0005615">
    <property type="term" value="C:extracellular space"/>
    <property type="evidence" value="ECO:0007669"/>
    <property type="project" value="TreeGrafter"/>
</dbReference>
<dbReference type="PANTHER" id="PTHR11705">
    <property type="entry name" value="PROTEASE FAMILY M14 CARBOXYPEPTIDASE A,B"/>
    <property type="match status" value="1"/>
</dbReference>
<evidence type="ECO:0000256" key="13">
    <source>
        <dbReference type="ARBA" id="ARBA00057299"/>
    </source>
</evidence>
<keyword evidence="6" id="KW-0645">Protease</keyword>
<keyword evidence="4" id="KW-0964">Secreted</keyword>
<dbReference type="FunFam" id="3.40.630.10:FF:000040">
    <property type="entry name" value="zinc carboxypeptidase"/>
    <property type="match status" value="1"/>
</dbReference>
<evidence type="ECO:0000313" key="18">
    <source>
        <dbReference type="Proteomes" id="UP001497623"/>
    </source>
</evidence>
<proteinExistence type="inferred from homology"/>
<accession>A0AAV2PS55</accession>
<evidence type="ECO:0000256" key="1">
    <source>
        <dbReference type="ARBA" id="ARBA00001947"/>
    </source>
</evidence>
<evidence type="ECO:0000256" key="6">
    <source>
        <dbReference type="ARBA" id="ARBA00022670"/>
    </source>
</evidence>
<dbReference type="SUPFAM" id="SSF54897">
    <property type="entry name" value="Protease propeptides/inhibitors"/>
    <property type="match status" value="1"/>
</dbReference>
<keyword evidence="18" id="KW-1185">Reference proteome</keyword>
<evidence type="ECO:0000259" key="16">
    <source>
        <dbReference type="PROSITE" id="PS52035"/>
    </source>
</evidence>
<evidence type="ECO:0000256" key="4">
    <source>
        <dbReference type="ARBA" id="ARBA00022525"/>
    </source>
</evidence>
<dbReference type="Pfam" id="PF00246">
    <property type="entry name" value="Peptidase_M14"/>
    <property type="match status" value="1"/>
</dbReference>
<comment type="cofactor">
    <cofactor evidence="1">
        <name>Zn(2+)</name>
        <dbReference type="ChEBI" id="CHEBI:29105"/>
    </cofactor>
</comment>
<dbReference type="InterPro" id="IPR036990">
    <property type="entry name" value="M14A-like_propep"/>
</dbReference>
<evidence type="ECO:0000256" key="10">
    <source>
        <dbReference type="ARBA" id="ARBA00022833"/>
    </source>
</evidence>
<protein>
    <recommendedName>
        <fullName evidence="16">Peptidase M14 domain-containing protein</fullName>
    </recommendedName>
</protein>
<evidence type="ECO:0000256" key="12">
    <source>
        <dbReference type="ARBA" id="ARBA00023157"/>
    </source>
</evidence>
<keyword evidence="9" id="KW-0378">Hydrolase</keyword>
<evidence type="ECO:0000256" key="11">
    <source>
        <dbReference type="ARBA" id="ARBA00023049"/>
    </source>
</evidence>
<evidence type="ECO:0000256" key="15">
    <source>
        <dbReference type="SAM" id="SignalP"/>
    </source>
</evidence>
<feature type="active site" description="Proton donor/acceptor" evidence="14">
    <location>
        <position position="390"/>
    </location>
</feature>
<evidence type="ECO:0000256" key="8">
    <source>
        <dbReference type="ARBA" id="ARBA00022729"/>
    </source>
</evidence>
<dbReference type="Gene3D" id="3.30.70.340">
    <property type="entry name" value="Metallocarboxypeptidase-like"/>
    <property type="match status" value="1"/>
</dbReference>
<dbReference type="AlphaFoldDB" id="A0AAV2PS55"/>
<evidence type="ECO:0000256" key="2">
    <source>
        <dbReference type="ARBA" id="ARBA00004613"/>
    </source>
</evidence>
<dbReference type="Proteomes" id="UP001497623">
    <property type="component" value="Unassembled WGS sequence"/>
</dbReference>
<feature type="chain" id="PRO_5043550789" description="Peptidase M14 domain-containing protein" evidence="15">
    <location>
        <begin position="27"/>
        <end position="427"/>
    </location>
</feature>
<evidence type="ECO:0000256" key="3">
    <source>
        <dbReference type="ARBA" id="ARBA00005988"/>
    </source>
</evidence>
<dbReference type="CDD" id="cd03860">
    <property type="entry name" value="M14_CP_A-B_like"/>
    <property type="match status" value="1"/>
</dbReference>
<feature type="domain" description="Peptidase M14" evidence="16">
    <location>
        <begin position="128"/>
        <end position="426"/>
    </location>
</feature>
<sequence>VPSIMSLGKLLLPLCSLALLLGAAQPHKRYDGHRVVSITCSDDRTSFVIRDLVEELQLDVWATHHLQNPVMDILLPPQQYDSFMGHMKKNGIKVQIFVEDVQRLIDAQHYDTPTTNIEIGSDIFNHTAYHTLDEIYASLDALEADSSYVTTYVAGTTLEGRDIRVAKISMDGSDTRPVIWVDCGIHAREWISQATCQWMLDHLVSDYGTDDMVTAVMGAYDFHIMPSANPDGYVFNWEHDRIWRKNRHPFDDILNCHGVDANRNFDIHFGEVGASTAHCMPDFEGEFAFSEKESQAIRDALTPLANRLTAYFTIHSYSELWMTPYGFTSDKPSNWPEQMRVAEYGVNYLKAVNGIEYQFGNIHDIIYAVSGGSSDWAYEVLGVPYSYALELRPKMGNPYTFMLPPSYIIPVGNETMTGILGSIIYMF</sequence>
<dbReference type="EMBL" id="CAXKWB010001063">
    <property type="protein sequence ID" value="CAL4063235.1"/>
    <property type="molecule type" value="Genomic_DNA"/>
</dbReference>
<reference evidence="17 18" key="1">
    <citation type="submission" date="2024-05" db="EMBL/GenBank/DDBJ databases">
        <authorList>
            <person name="Wallberg A."/>
        </authorList>
    </citation>
    <scope>NUCLEOTIDE SEQUENCE [LARGE SCALE GENOMIC DNA]</scope>
</reference>
<feature type="non-terminal residue" evidence="17">
    <location>
        <position position="1"/>
    </location>
</feature>
<dbReference type="GO" id="GO:0008270">
    <property type="term" value="F:zinc ion binding"/>
    <property type="evidence" value="ECO:0007669"/>
    <property type="project" value="InterPro"/>
</dbReference>
<dbReference type="SMART" id="SM00631">
    <property type="entry name" value="Zn_pept"/>
    <property type="match status" value="1"/>
</dbReference>
<dbReference type="InterPro" id="IPR000834">
    <property type="entry name" value="Peptidase_M14"/>
</dbReference>
<keyword evidence="7" id="KW-0479">Metal-binding</keyword>
<keyword evidence="11" id="KW-0482">Metalloprotease</keyword>